<evidence type="ECO:0000313" key="3">
    <source>
        <dbReference type="EMBL" id="AIC92576.1"/>
    </source>
</evidence>
<dbReference type="AlphaFoldDB" id="A0A087VW69"/>
<keyword evidence="4" id="KW-1185">Reference proteome</keyword>
<gene>
    <name evidence="3" type="ORF">BINDI_1322</name>
</gene>
<dbReference type="HOGENOM" id="CLU_125315_1_0_11"/>
<reference evidence="3 4" key="1">
    <citation type="journal article" date="2014" name="Appl. Environ. Microbiol.">
        <title>Genomic encyclopedia of type strains of the genus Bifidobacterium.</title>
        <authorList>
            <person name="Milani C."/>
            <person name="Lugli G.A."/>
            <person name="Duranti S."/>
            <person name="Turroni F."/>
            <person name="Bottacini F."/>
            <person name="Mangifesta M."/>
            <person name="Sanchez B."/>
            <person name="Viappiani A."/>
            <person name="Mancabelli L."/>
            <person name="Taminiau B."/>
            <person name="Delcenserie V."/>
            <person name="Barrangou R."/>
            <person name="Margolles A."/>
            <person name="van Sinderen D."/>
            <person name="Ventura M."/>
        </authorList>
    </citation>
    <scope>NUCLEOTIDE SEQUENCE [LARGE SCALE GENOMIC DNA]</scope>
    <source>
        <strain evidence="3 4">LMG 11587</strain>
    </source>
</reference>
<accession>A0A087VW69</accession>
<dbReference type="KEGG" id="bii:BINDI_1322"/>
<evidence type="ECO:0000313" key="4">
    <source>
        <dbReference type="Proteomes" id="UP000028569"/>
    </source>
</evidence>
<evidence type="ECO:0000256" key="1">
    <source>
        <dbReference type="SAM" id="MobiDB-lite"/>
    </source>
</evidence>
<feature type="region of interest" description="Disordered" evidence="1">
    <location>
        <begin position="53"/>
        <end position="120"/>
    </location>
</feature>
<feature type="compositionally biased region" description="Basic and acidic residues" evidence="1">
    <location>
        <begin position="1"/>
        <end position="17"/>
    </location>
</feature>
<dbReference type="Proteomes" id="UP000028569">
    <property type="component" value="Chromosome"/>
</dbReference>
<feature type="domain" description="FMN-binding" evidence="2">
    <location>
        <begin position="127"/>
        <end position="198"/>
    </location>
</feature>
<name>A0A087VW69_9BIFI</name>
<feature type="region of interest" description="Disordered" evidence="1">
    <location>
        <begin position="1"/>
        <end position="34"/>
    </location>
</feature>
<sequence length="206" mass="20918">MKDDKRDGINRESRAADDATGFTGAQAGSSRSHGLTGISATLVGLVAAASLLGGCGQTDTKPMDDEYAGNESSSAPGNGEAQGPKAGEGVPSASSRDGRQPAASDTGQYQDGSYALTGHYGKDGSDSIDVDLDVSGGTVQSVRVSGKSDSPVSRKHIDEFAKAVPGVVQGKPLKDLKVSKVAGASWTSDAFNKALDLARQEASISQ</sequence>
<protein>
    <recommendedName>
        <fullName evidence="2">FMN-binding domain-containing protein</fullName>
    </recommendedName>
</protein>
<proteinExistence type="predicted"/>
<dbReference type="RefSeq" id="WP_237742942.1">
    <property type="nucleotide sequence ID" value="NZ_CP006018.1"/>
</dbReference>
<organism evidence="3 4">
    <name type="scientific">Bifidobacterium [indicum] DSM 20214 = LMG 11587</name>
    <dbReference type="NCBI Taxonomy" id="1341694"/>
    <lineage>
        <taxon>Bacteria</taxon>
        <taxon>Bacillati</taxon>
        <taxon>Actinomycetota</taxon>
        <taxon>Actinomycetes</taxon>
        <taxon>Bifidobacteriales</taxon>
        <taxon>Bifidobacteriaceae</taxon>
        <taxon>Bifidobacterium</taxon>
    </lineage>
</organism>
<dbReference type="EMBL" id="CP006018">
    <property type="protein sequence ID" value="AIC92576.1"/>
    <property type="molecule type" value="Genomic_DNA"/>
</dbReference>
<dbReference type="InterPro" id="IPR007329">
    <property type="entry name" value="FMN-bd"/>
</dbReference>
<evidence type="ECO:0000259" key="2">
    <source>
        <dbReference type="Pfam" id="PF04205"/>
    </source>
</evidence>
<dbReference type="Pfam" id="PF04205">
    <property type="entry name" value="FMN_bind"/>
    <property type="match status" value="1"/>
</dbReference>